<evidence type="ECO:0000313" key="3">
    <source>
        <dbReference type="Proteomes" id="UP000016923"/>
    </source>
</evidence>
<sequence length="183" mass="21242">MPIEAKYPTWRLVQWRRNMAQEDWVDARLRMLAQRDEDMESARQAVDSRRSKDMSYAVKLSYRWQGPYVVRTVHGNGSYTLEQPNGAVLARRFNGDLLRKMAQDEYGVWQDVHQFWWDDPHQQEPQSDEEENGDPAEGPDEGHSEGNSGDPFNEGTTMPKPFVEVTIPDHVPKEYSAIPFYPA</sequence>
<dbReference type="HOGENOM" id="CLU_1475589_0_0_1"/>
<reference evidence="2 3" key="1">
    <citation type="journal article" date="2013" name="BMC Genomics">
        <title>The genome and transcriptome of the pine saprophyte Ophiostoma piceae, and a comparison with the bark beetle-associated pine pathogen Grosmannia clavigera.</title>
        <authorList>
            <person name="Haridas S."/>
            <person name="Wang Y."/>
            <person name="Lim L."/>
            <person name="Massoumi Alamouti S."/>
            <person name="Jackman S."/>
            <person name="Docking R."/>
            <person name="Robertson G."/>
            <person name="Birol I."/>
            <person name="Bohlmann J."/>
            <person name="Breuil C."/>
        </authorList>
    </citation>
    <scope>NUCLEOTIDE SEQUENCE [LARGE SCALE GENOMIC DNA]</scope>
    <source>
        <strain evidence="2 3">UAMH 11346</strain>
    </source>
</reference>
<evidence type="ECO:0000256" key="1">
    <source>
        <dbReference type="SAM" id="MobiDB-lite"/>
    </source>
</evidence>
<dbReference type="EMBL" id="KE148171">
    <property type="protein sequence ID" value="EPE03031.1"/>
    <property type="molecule type" value="Genomic_DNA"/>
</dbReference>
<proteinExistence type="predicted"/>
<dbReference type="VEuPathDB" id="FungiDB:F503_08645"/>
<name>S3BUB5_OPHP1</name>
<evidence type="ECO:0000313" key="2">
    <source>
        <dbReference type="EMBL" id="EPE03031.1"/>
    </source>
</evidence>
<dbReference type="AlphaFoldDB" id="S3BUB5"/>
<dbReference type="Proteomes" id="UP000016923">
    <property type="component" value="Unassembled WGS sequence"/>
</dbReference>
<accession>S3BUB5</accession>
<dbReference type="STRING" id="1262450.S3BUB5"/>
<gene>
    <name evidence="2" type="ORF">F503_08645</name>
</gene>
<dbReference type="OrthoDB" id="5425374at2759"/>
<protein>
    <submittedName>
        <fullName evidence="2">Uncharacterized protein</fullName>
    </submittedName>
</protein>
<feature type="region of interest" description="Disordered" evidence="1">
    <location>
        <begin position="120"/>
        <end position="163"/>
    </location>
</feature>
<organism evidence="2 3">
    <name type="scientific">Ophiostoma piceae (strain UAMH 11346)</name>
    <name type="common">Sap stain fungus</name>
    <dbReference type="NCBI Taxonomy" id="1262450"/>
    <lineage>
        <taxon>Eukaryota</taxon>
        <taxon>Fungi</taxon>
        <taxon>Dikarya</taxon>
        <taxon>Ascomycota</taxon>
        <taxon>Pezizomycotina</taxon>
        <taxon>Sordariomycetes</taxon>
        <taxon>Sordariomycetidae</taxon>
        <taxon>Ophiostomatales</taxon>
        <taxon>Ophiostomataceae</taxon>
        <taxon>Ophiostoma</taxon>
    </lineage>
</organism>
<keyword evidence="3" id="KW-1185">Reference proteome</keyword>
<feature type="compositionally biased region" description="Acidic residues" evidence="1">
    <location>
        <begin position="126"/>
        <end position="139"/>
    </location>
</feature>